<feature type="domain" description="NLE" evidence="9">
    <location>
        <begin position="12"/>
        <end position="74"/>
    </location>
</feature>
<accession>A0A9W7ZL75</accession>
<keyword evidence="5 6" id="KW-0539">Nucleus</keyword>
<evidence type="ECO:0000313" key="10">
    <source>
        <dbReference type="EMBL" id="KAJ1905054.1"/>
    </source>
</evidence>
<evidence type="ECO:0000256" key="7">
    <source>
        <dbReference type="PROSITE-ProRule" id="PRU00221"/>
    </source>
</evidence>
<dbReference type="HAMAP" id="MF_03029">
    <property type="entry name" value="WDR12"/>
    <property type="match status" value="1"/>
</dbReference>
<feature type="compositionally biased region" description="Acidic residues" evidence="8">
    <location>
        <begin position="243"/>
        <end position="257"/>
    </location>
</feature>
<dbReference type="InterPro" id="IPR020472">
    <property type="entry name" value="WD40_PAC1"/>
</dbReference>
<comment type="subcellular location">
    <subcellularLocation>
        <location evidence="6">Nucleus</location>
        <location evidence="6">Nucleolus</location>
    </subcellularLocation>
    <subcellularLocation>
        <location evidence="6">Nucleus</location>
        <location evidence="6">Nucleoplasm</location>
    </subcellularLocation>
</comment>
<dbReference type="InterPro" id="IPR001680">
    <property type="entry name" value="WD40_rpt"/>
</dbReference>
<dbReference type="EMBL" id="JANBPT010001807">
    <property type="protein sequence ID" value="KAJ1905054.1"/>
    <property type="molecule type" value="Genomic_DNA"/>
</dbReference>
<dbReference type="PANTHER" id="PTHR19855:SF11">
    <property type="entry name" value="RIBOSOME BIOGENESIS PROTEIN WDR12"/>
    <property type="match status" value="1"/>
</dbReference>
<comment type="similarity">
    <text evidence="6">Belongs to the WD repeat WDR12/YTM1 family.</text>
</comment>
<dbReference type="Pfam" id="PF00400">
    <property type="entry name" value="WD40"/>
    <property type="match status" value="5"/>
</dbReference>
<comment type="subunit">
    <text evidence="6">Component of the NOP7 complex, composed of ERB1, NOP7 and YTM1. Within the NOP7 complex ERB1 appears to interact directly with NOP7 and YTM1. The NOP7 complex also associates with the 66S pre-ribosome.</text>
</comment>
<keyword evidence="1 6" id="KW-0690">Ribosome biogenesis</keyword>
<feature type="repeat" description="WD" evidence="7">
    <location>
        <begin position="373"/>
        <end position="415"/>
    </location>
</feature>
<evidence type="ECO:0000259" key="9">
    <source>
        <dbReference type="Pfam" id="PF08154"/>
    </source>
</evidence>
<dbReference type="PROSITE" id="PS50294">
    <property type="entry name" value="WD_REPEATS_REGION"/>
    <property type="match status" value="3"/>
</dbReference>
<keyword evidence="11" id="KW-1185">Reference proteome</keyword>
<dbReference type="Proteomes" id="UP001150569">
    <property type="component" value="Unassembled WGS sequence"/>
</dbReference>
<evidence type="ECO:0000256" key="2">
    <source>
        <dbReference type="ARBA" id="ARBA00022552"/>
    </source>
</evidence>
<evidence type="ECO:0000256" key="3">
    <source>
        <dbReference type="ARBA" id="ARBA00022574"/>
    </source>
</evidence>
<dbReference type="PANTHER" id="PTHR19855">
    <property type="entry name" value="WD40 REPEAT PROTEIN 12, 37"/>
    <property type="match status" value="1"/>
</dbReference>
<dbReference type="GO" id="GO:0005730">
    <property type="term" value="C:nucleolus"/>
    <property type="evidence" value="ECO:0007669"/>
    <property type="project" value="UniProtKB-SubCell"/>
</dbReference>
<gene>
    <name evidence="10" type="primary">YTM1_4</name>
    <name evidence="6" type="synonym">YTM1</name>
    <name evidence="10" type="ORF">IWQ60_012352</name>
</gene>
<dbReference type="Pfam" id="PF08154">
    <property type="entry name" value="NLE"/>
    <property type="match status" value="1"/>
</dbReference>
<keyword evidence="3 7" id="KW-0853">WD repeat</keyword>
<keyword evidence="2 6" id="KW-0698">rRNA processing</keyword>
<dbReference type="AlphaFoldDB" id="A0A9W7ZL75"/>
<evidence type="ECO:0000256" key="6">
    <source>
        <dbReference type="HAMAP-Rule" id="MF_03029"/>
    </source>
</evidence>
<dbReference type="InterPro" id="IPR015943">
    <property type="entry name" value="WD40/YVTN_repeat-like_dom_sf"/>
</dbReference>
<dbReference type="InterPro" id="IPR012972">
    <property type="entry name" value="NLE"/>
</dbReference>
<dbReference type="InterPro" id="IPR036322">
    <property type="entry name" value="WD40_repeat_dom_sf"/>
</dbReference>
<dbReference type="SUPFAM" id="SSF50978">
    <property type="entry name" value="WD40 repeat-like"/>
    <property type="match status" value="1"/>
</dbReference>
<reference evidence="10" key="1">
    <citation type="submission" date="2022-07" db="EMBL/GenBank/DDBJ databases">
        <title>Phylogenomic reconstructions and comparative analyses of Kickxellomycotina fungi.</title>
        <authorList>
            <person name="Reynolds N.K."/>
            <person name="Stajich J.E."/>
            <person name="Barry K."/>
            <person name="Grigoriev I.V."/>
            <person name="Crous P."/>
            <person name="Smith M.E."/>
        </authorList>
    </citation>
    <scope>NUCLEOTIDE SEQUENCE</scope>
    <source>
        <strain evidence="10">RSA 861</strain>
    </source>
</reference>
<dbReference type="PRINTS" id="PR00320">
    <property type="entry name" value="GPROTEINBRPT"/>
</dbReference>
<dbReference type="InterPro" id="IPR028599">
    <property type="entry name" value="WDR12/Ytm1"/>
</dbReference>
<comment type="caution">
    <text evidence="10">The sequence shown here is derived from an EMBL/GenBank/DDBJ whole genome shotgun (WGS) entry which is preliminary data.</text>
</comment>
<dbReference type="GO" id="GO:0030687">
    <property type="term" value="C:preribosome, large subunit precursor"/>
    <property type="evidence" value="ECO:0007669"/>
    <property type="project" value="UniProtKB-UniRule"/>
</dbReference>
<dbReference type="PROSITE" id="PS00678">
    <property type="entry name" value="WD_REPEATS_1"/>
    <property type="match status" value="2"/>
</dbReference>
<dbReference type="GO" id="GO:0000466">
    <property type="term" value="P:maturation of 5.8S rRNA from tricistronic rRNA transcript (SSU-rRNA, 5.8S rRNA, LSU-rRNA)"/>
    <property type="evidence" value="ECO:0007669"/>
    <property type="project" value="UniProtKB-UniRule"/>
</dbReference>
<dbReference type="Gene3D" id="2.130.10.10">
    <property type="entry name" value="YVTN repeat-like/Quinoprotein amine dehydrogenase"/>
    <property type="match status" value="1"/>
</dbReference>
<feature type="repeat" description="WD" evidence="7">
    <location>
        <begin position="286"/>
        <end position="328"/>
    </location>
</feature>
<evidence type="ECO:0000256" key="1">
    <source>
        <dbReference type="ARBA" id="ARBA00022517"/>
    </source>
</evidence>
<dbReference type="PROSITE" id="PS50082">
    <property type="entry name" value="WD_REPEATS_2"/>
    <property type="match status" value="3"/>
</dbReference>
<organism evidence="10 11">
    <name type="scientific">Tieghemiomyces parasiticus</name>
    <dbReference type="NCBI Taxonomy" id="78921"/>
    <lineage>
        <taxon>Eukaryota</taxon>
        <taxon>Fungi</taxon>
        <taxon>Fungi incertae sedis</taxon>
        <taxon>Zoopagomycota</taxon>
        <taxon>Kickxellomycotina</taxon>
        <taxon>Dimargaritomycetes</taxon>
        <taxon>Dimargaritales</taxon>
        <taxon>Dimargaritaceae</taxon>
        <taxon>Tieghemiomyces</taxon>
    </lineage>
</organism>
<protein>
    <recommendedName>
        <fullName evidence="6">Ribosome biogenesis protein YTM1</fullName>
    </recommendedName>
</protein>
<evidence type="ECO:0000256" key="4">
    <source>
        <dbReference type="ARBA" id="ARBA00022737"/>
    </source>
</evidence>
<comment type="function">
    <text evidence="6">Component of the NOP7 complex, which is required for maturation of the 25S and 5.8S ribosomal RNAs and formation of the 60S ribosome.</text>
</comment>
<dbReference type="GO" id="GO:0000463">
    <property type="term" value="P:maturation of LSU-rRNA from tricistronic rRNA transcript (SSU-rRNA, 5.8S rRNA, LSU-rRNA)"/>
    <property type="evidence" value="ECO:0007669"/>
    <property type="project" value="UniProtKB-UniRule"/>
</dbReference>
<sequence>MSDPAAATTAQVQARFVTKQAKYAVPDVPILVPVNLRRYGLSEIVNHLLRLSPAVPFQFLLRGELLQGSLDDYLQAHPDLSTEDVLEVEYMESMAPPHKVSENTVDDWISDVKINARGLVLVGSYDGYARLYDAACQNVYTVEAHKSSIKSVAWLKPPLWSADGTDHMFVTGAQDCTIMGWKATGPTTADNDTPYKGVPLFECRGHLGSIETLSVNSTRPVMASGSSDGLIKLWSTKVSGTDANEEESSAEGEDDGGYTEHFDVPDAKRRRVAGRRLPLKQALGSLTGHNGCVNAVRFSATDGRYLYSGGYDYALRLWDAENRVNVTTKPGDRVILDLDHSARANLVATGNTDRLIRLWDCRVDAAAIVKLTLASHQAWVPSVRWSATSAYMLASASHDGTLKLWDIRSPTAALYTVDPSRATESEDGSESGPKKKKKLLTVDWVDGVLASGGEEGVLRLTAAKY</sequence>
<dbReference type="OrthoDB" id="10251381at2759"/>
<dbReference type="SMART" id="SM00320">
    <property type="entry name" value="WD40"/>
    <property type="match status" value="6"/>
</dbReference>
<evidence type="ECO:0000256" key="8">
    <source>
        <dbReference type="SAM" id="MobiDB-lite"/>
    </source>
</evidence>
<feature type="region of interest" description="Disordered" evidence="8">
    <location>
        <begin position="241"/>
        <end position="260"/>
    </location>
</feature>
<proteinExistence type="inferred from homology"/>
<dbReference type="InterPro" id="IPR019775">
    <property type="entry name" value="WD40_repeat_CS"/>
</dbReference>
<feature type="repeat" description="WD" evidence="7">
    <location>
        <begin position="203"/>
        <end position="235"/>
    </location>
</feature>
<name>A0A9W7ZL75_9FUNG</name>
<evidence type="ECO:0000256" key="5">
    <source>
        <dbReference type="ARBA" id="ARBA00023242"/>
    </source>
</evidence>
<keyword evidence="4" id="KW-0677">Repeat</keyword>
<dbReference type="GO" id="GO:0005654">
    <property type="term" value="C:nucleoplasm"/>
    <property type="evidence" value="ECO:0007669"/>
    <property type="project" value="UniProtKB-SubCell"/>
</dbReference>
<dbReference type="GO" id="GO:0043021">
    <property type="term" value="F:ribonucleoprotein complex binding"/>
    <property type="evidence" value="ECO:0007669"/>
    <property type="project" value="UniProtKB-UniRule"/>
</dbReference>
<evidence type="ECO:0000313" key="11">
    <source>
        <dbReference type="Proteomes" id="UP001150569"/>
    </source>
</evidence>